<gene>
    <name evidence="1" type="ORF">E2L08_06610</name>
</gene>
<dbReference type="AlphaFoldDB" id="A0A4R6AED5"/>
<dbReference type="PANTHER" id="PTHR41260">
    <property type="entry name" value="PROTEIN ECSC"/>
    <property type="match status" value="1"/>
</dbReference>
<evidence type="ECO:0000313" key="2">
    <source>
        <dbReference type="Proteomes" id="UP000295701"/>
    </source>
</evidence>
<keyword evidence="2" id="KW-1185">Reference proteome</keyword>
<dbReference type="OrthoDB" id="7569638at2"/>
<proteinExistence type="predicted"/>
<name>A0A4R6AED5_9RHOB</name>
<dbReference type="PANTHER" id="PTHR41260:SF1">
    <property type="entry name" value="PROTEIN ECSC"/>
    <property type="match status" value="1"/>
</dbReference>
<dbReference type="Proteomes" id="UP000295701">
    <property type="component" value="Unassembled WGS sequence"/>
</dbReference>
<sequence>MAEDDLSPETSAALDALALRFHAADGLGMQVLSMLGGQAEDLLARLPMPVRRGLDGATRRALEIALNAAQASRGRIADRPDWLNRVVTTAMGAAGGAGGLPTALAELPVTTTVLLRAIQGIAADLDFDPGDPKVRAQCLQVFAAAGPLARDDGTDMAFLSTRVALSGPAVHGVISKVAPRLATVLGQKLAAQAVPLIGAAAGAATNYAFTSYYQEMARVYFGLRALARDSGVPVETLLREFRLRVDPPKRIA</sequence>
<protein>
    <submittedName>
        <fullName evidence="1">Protein EcsC</fullName>
    </submittedName>
</protein>
<organism evidence="1 2">
    <name type="scientific">Palleronia sediminis</name>
    <dbReference type="NCBI Taxonomy" id="2547833"/>
    <lineage>
        <taxon>Bacteria</taxon>
        <taxon>Pseudomonadati</taxon>
        <taxon>Pseudomonadota</taxon>
        <taxon>Alphaproteobacteria</taxon>
        <taxon>Rhodobacterales</taxon>
        <taxon>Roseobacteraceae</taxon>
        <taxon>Palleronia</taxon>
    </lineage>
</organism>
<evidence type="ECO:0000313" key="1">
    <source>
        <dbReference type="EMBL" id="TDL81402.1"/>
    </source>
</evidence>
<reference evidence="1 2" key="1">
    <citation type="submission" date="2019-03" db="EMBL/GenBank/DDBJ databases">
        <title>Primorskyibacter sp. SS33 isolated from sediments.</title>
        <authorList>
            <person name="Xunke S."/>
        </authorList>
    </citation>
    <scope>NUCLEOTIDE SEQUENCE [LARGE SCALE GENOMIC DNA]</scope>
    <source>
        <strain evidence="1 2">SS33</strain>
    </source>
</reference>
<dbReference type="RefSeq" id="WP_133396342.1">
    <property type="nucleotide sequence ID" value="NZ_SNAA01000005.1"/>
</dbReference>
<dbReference type="Pfam" id="PF12787">
    <property type="entry name" value="EcsC"/>
    <property type="match status" value="1"/>
</dbReference>
<dbReference type="EMBL" id="SNAA01000005">
    <property type="protein sequence ID" value="TDL81402.1"/>
    <property type="molecule type" value="Genomic_DNA"/>
</dbReference>
<dbReference type="InterPro" id="IPR024787">
    <property type="entry name" value="EcsC"/>
</dbReference>
<accession>A0A4R6AED5</accession>
<comment type="caution">
    <text evidence="1">The sequence shown here is derived from an EMBL/GenBank/DDBJ whole genome shotgun (WGS) entry which is preliminary data.</text>
</comment>